<feature type="compositionally biased region" description="Basic and acidic residues" evidence="1">
    <location>
        <begin position="266"/>
        <end position="279"/>
    </location>
</feature>
<gene>
    <name evidence="4" type="primary">LOC118430997</name>
</gene>
<feature type="compositionally biased region" description="Polar residues" evidence="1">
    <location>
        <begin position="239"/>
        <end position="248"/>
    </location>
</feature>
<dbReference type="KEGG" id="bfo:118430997"/>
<sequence>MSASWVFLFGLLLGVSVQVVHGNFFDGLKEGLSNFGDGAKEWGEGVGDSFRNFGKGAWDKINQWKDSAMDKFLSSDSIPERVKGWIRGGDYSDAKVDELVGKILPEAWNARKLEDESKCACKLKLGGADAEGNQKLWLFRSDEKGGLLYSTDARGDGRSFARFRGTWQEMRKAMNEVAPEGQDKVTVPGNQLNGNQPVMWKVEDEKIFRGEASEGETVWRDVAFCSFKKRSKIKDRTRQVQNGETSTIGGKDVASPAETTPAPENRATKVTESSRHQDDEGSETFSGKYPPAPREV</sequence>
<proteinExistence type="predicted"/>
<name>A0A9J7MBT8_BRAFL</name>
<evidence type="ECO:0000313" key="3">
    <source>
        <dbReference type="Proteomes" id="UP000001554"/>
    </source>
</evidence>
<dbReference type="AlphaFoldDB" id="A0A9J7MBT8"/>
<keyword evidence="2" id="KW-0732">Signal</keyword>
<evidence type="ECO:0000256" key="2">
    <source>
        <dbReference type="SAM" id="SignalP"/>
    </source>
</evidence>
<reference evidence="4" key="2">
    <citation type="submission" date="2025-08" db="UniProtKB">
        <authorList>
            <consortium name="RefSeq"/>
        </authorList>
    </citation>
    <scope>IDENTIFICATION</scope>
    <source>
        <strain evidence="4">S238N-H82</strain>
        <tissue evidence="4">Testes</tissue>
    </source>
</reference>
<organism evidence="3 4">
    <name type="scientific">Branchiostoma floridae</name>
    <name type="common">Florida lancelet</name>
    <name type="synonym">Amphioxus</name>
    <dbReference type="NCBI Taxonomy" id="7739"/>
    <lineage>
        <taxon>Eukaryota</taxon>
        <taxon>Metazoa</taxon>
        <taxon>Chordata</taxon>
        <taxon>Cephalochordata</taxon>
        <taxon>Leptocardii</taxon>
        <taxon>Amphioxiformes</taxon>
        <taxon>Branchiostomatidae</taxon>
        <taxon>Branchiostoma</taxon>
    </lineage>
</organism>
<accession>A0A9J7MBT8</accession>
<protein>
    <submittedName>
        <fullName evidence="4">Uncharacterized protein LOC118430997 isoform X1</fullName>
    </submittedName>
</protein>
<keyword evidence="3" id="KW-1185">Reference proteome</keyword>
<feature type="signal peptide" evidence="2">
    <location>
        <begin position="1"/>
        <end position="22"/>
    </location>
</feature>
<feature type="region of interest" description="Disordered" evidence="1">
    <location>
        <begin position="234"/>
        <end position="296"/>
    </location>
</feature>
<evidence type="ECO:0000313" key="4">
    <source>
        <dbReference type="RefSeq" id="XP_035697935.1"/>
    </source>
</evidence>
<dbReference type="RefSeq" id="XP_035697935.1">
    <property type="nucleotide sequence ID" value="XM_035842042.1"/>
</dbReference>
<reference evidence="3" key="1">
    <citation type="journal article" date="2020" name="Nat. Ecol. Evol.">
        <title>Deeply conserved synteny resolves early events in vertebrate evolution.</title>
        <authorList>
            <person name="Simakov O."/>
            <person name="Marletaz F."/>
            <person name="Yue J.X."/>
            <person name="O'Connell B."/>
            <person name="Jenkins J."/>
            <person name="Brandt A."/>
            <person name="Calef R."/>
            <person name="Tung C.H."/>
            <person name="Huang T.K."/>
            <person name="Schmutz J."/>
            <person name="Satoh N."/>
            <person name="Yu J.K."/>
            <person name="Putnam N.H."/>
            <person name="Green R.E."/>
            <person name="Rokhsar D.S."/>
        </authorList>
    </citation>
    <scope>NUCLEOTIDE SEQUENCE [LARGE SCALE GENOMIC DNA]</scope>
    <source>
        <strain evidence="3">S238N-H82</strain>
    </source>
</reference>
<feature type="chain" id="PRO_5039889574" evidence="2">
    <location>
        <begin position="23"/>
        <end position="296"/>
    </location>
</feature>
<evidence type="ECO:0000256" key="1">
    <source>
        <dbReference type="SAM" id="MobiDB-lite"/>
    </source>
</evidence>
<dbReference type="GeneID" id="118430997"/>
<dbReference type="Proteomes" id="UP000001554">
    <property type="component" value="Chromosome 14"/>
</dbReference>